<name>A0A383DM77_9ZZZZ</name>
<gene>
    <name evidence="1" type="ORF">METZ01_LOCUS498224</name>
</gene>
<organism evidence="1">
    <name type="scientific">marine metagenome</name>
    <dbReference type="NCBI Taxonomy" id="408172"/>
    <lineage>
        <taxon>unclassified sequences</taxon>
        <taxon>metagenomes</taxon>
        <taxon>ecological metagenomes</taxon>
    </lineage>
</organism>
<dbReference type="AlphaFoldDB" id="A0A383DM77"/>
<feature type="non-terminal residue" evidence="1">
    <location>
        <position position="1"/>
    </location>
</feature>
<feature type="non-terminal residue" evidence="1">
    <location>
        <position position="235"/>
    </location>
</feature>
<evidence type="ECO:0000313" key="1">
    <source>
        <dbReference type="EMBL" id="SVE45370.1"/>
    </source>
</evidence>
<proteinExistence type="predicted"/>
<dbReference type="EMBL" id="UINC01218378">
    <property type="protein sequence ID" value="SVE45370.1"/>
    <property type="molecule type" value="Genomic_DNA"/>
</dbReference>
<sequence length="235" mass="26923">LGYCATLTIYKYSAELILNTSGKPLLIDKLNEEYPRTEIKGGGLDFIINNLTNPDYINNLDIAHEFYQRQISDNNKLYDTSEFDTIIIELIKTTTELSSTYINHKKTIIDKYTILPLEAADIMQVTTIEETVNDMIDAAGGQLKAIQEFLFTLTGDIRMPLVDGITFSRRQKRSLRKSLKPGDIILTFSSGYLSNIFLPGYFKHVLTFTGIHDQKKNKYLRNIRLKPDQQKLIFP</sequence>
<reference evidence="1" key="1">
    <citation type="submission" date="2018-05" db="EMBL/GenBank/DDBJ databases">
        <authorList>
            <person name="Lanie J.A."/>
            <person name="Ng W.-L."/>
            <person name="Kazmierczak K.M."/>
            <person name="Andrzejewski T.M."/>
            <person name="Davidsen T.M."/>
            <person name="Wayne K.J."/>
            <person name="Tettelin H."/>
            <person name="Glass J.I."/>
            <person name="Rusch D."/>
            <person name="Podicherti R."/>
            <person name="Tsui H.-C.T."/>
            <person name="Winkler M.E."/>
        </authorList>
    </citation>
    <scope>NUCLEOTIDE SEQUENCE</scope>
</reference>
<protein>
    <submittedName>
        <fullName evidence="1">Uncharacterized protein</fullName>
    </submittedName>
</protein>
<accession>A0A383DM77</accession>